<feature type="transmembrane region" description="Helical" evidence="1">
    <location>
        <begin position="112"/>
        <end position="130"/>
    </location>
</feature>
<feature type="transmembrane region" description="Helical" evidence="1">
    <location>
        <begin position="24"/>
        <end position="43"/>
    </location>
</feature>
<evidence type="ECO:0000313" key="2">
    <source>
        <dbReference type="EMBL" id="MCJ0824718.1"/>
    </source>
</evidence>
<keyword evidence="3" id="KW-1185">Reference proteome</keyword>
<evidence type="ECO:0000313" key="3">
    <source>
        <dbReference type="Proteomes" id="UP001165423"/>
    </source>
</evidence>
<feature type="transmembrane region" description="Helical" evidence="1">
    <location>
        <begin position="55"/>
        <end position="77"/>
    </location>
</feature>
<feature type="transmembrane region" description="Helical" evidence="1">
    <location>
        <begin position="83"/>
        <end position="100"/>
    </location>
</feature>
<dbReference type="RefSeq" id="WP_243318707.1">
    <property type="nucleotide sequence ID" value="NZ_JALGCL010000001.1"/>
</dbReference>
<comment type="caution">
    <text evidence="2">The sequence shown here is derived from an EMBL/GenBank/DDBJ whole genome shotgun (WGS) entry which is preliminary data.</text>
</comment>
<gene>
    <name evidence="2" type="ORF">MQC88_01875</name>
</gene>
<dbReference type="InterPro" id="IPR021306">
    <property type="entry name" value="DUF2878"/>
</dbReference>
<name>A0ABT0A167_9GAMM</name>
<dbReference type="EMBL" id="JALGCL010000001">
    <property type="protein sequence ID" value="MCJ0824718.1"/>
    <property type="molecule type" value="Genomic_DNA"/>
</dbReference>
<accession>A0ABT0A167</accession>
<dbReference type="Pfam" id="PF11086">
    <property type="entry name" value="DUF2878"/>
    <property type="match status" value="1"/>
</dbReference>
<keyword evidence="1" id="KW-0812">Transmembrane</keyword>
<reference evidence="2 3" key="1">
    <citation type="submission" date="2022-03" db="EMBL/GenBank/DDBJ databases">
        <title>Luteimonas soily sp. nov., a novel bacterium isolated from the soil.</title>
        <authorList>
            <person name="Zhang X."/>
        </authorList>
    </citation>
    <scope>NUCLEOTIDE SEQUENCE [LARGE SCALE GENOMIC DNA]</scope>
    <source>
        <strain evidence="2 3">50</strain>
    </source>
</reference>
<dbReference type="Proteomes" id="UP001165423">
    <property type="component" value="Unassembled WGS sequence"/>
</dbReference>
<protein>
    <submittedName>
        <fullName evidence="2">DUF2878 domain-containing protein</fullName>
    </submittedName>
</protein>
<proteinExistence type="predicted"/>
<keyword evidence="1" id="KW-0472">Membrane</keyword>
<sequence>MRPWSNLLGYQATWLAVVWSAGQGRAWVGMAASVLFIAMQGLLSRTRSADGRALLAAAACGLVVDGSLAASGLLVYASPGHALPAPEWILFLWAAFAMTMNHSMPWFASHRLVAAGLGALGGPLAYIGAARGFGAVTFATPAWRGLACLAVAWEIALPWLLRVATDRRVAEPLAPRART</sequence>
<organism evidence="2 3">
    <name type="scientific">Cognatiluteimonas sedimenti</name>
    <dbReference type="NCBI Taxonomy" id="2927791"/>
    <lineage>
        <taxon>Bacteria</taxon>
        <taxon>Pseudomonadati</taxon>
        <taxon>Pseudomonadota</taxon>
        <taxon>Gammaproteobacteria</taxon>
        <taxon>Lysobacterales</taxon>
        <taxon>Lysobacteraceae</taxon>
        <taxon>Cognatiluteimonas</taxon>
    </lineage>
</organism>
<keyword evidence="1" id="KW-1133">Transmembrane helix</keyword>
<feature type="transmembrane region" description="Helical" evidence="1">
    <location>
        <begin position="142"/>
        <end position="161"/>
    </location>
</feature>
<evidence type="ECO:0000256" key="1">
    <source>
        <dbReference type="SAM" id="Phobius"/>
    </source>
</evidence>